<dbReference type="SMART" id="SM00564">
    <property type="entry name" value="PQQ"/>
    <property type="match status" value="6"/>
</dbReference>
<dbReference type="Proteomes" id="UP000324021">
    <property type="component" value="Unassembled WGS sequence"/>
</dbReference>
<dbReference type="PANTHER" id="PTHR34512">
    <property type="entry name" value="CELL SURFACE PROTEIN"/>
    <property type="match status" value="1"/>
</dbReference>
<feature type="region of interest" description="Disordered" evidence="1">
    <location>
        <begin position="314"/>
        <end position="351"/>
    </location>
</feature>
<dbReference type="Gene3D" id="2.40.10.480">
    <property type="match status" value="2"/>
</dbReference>
<dbReference type="SUPFAM" id="SSF50998">
    <property type="entry name" value="Quinoprotein alcohol dehydrogenase-like"/>
    <property type="match status" value="1"/>
</dbReference>
<reference evidence="4" key="2">
    <citation type="submission" date="2016-10" db="EMBL/GenBank/DDBJ databases">
        <authorList>
            <person name="de Groot N.N."/>
        </authorList>
    </citation>
    <scope>NUCLEOTIDE SEQUENCE [LARGE SCALE GENOMIC DNA]</scope>
    <source>
        <strain evidence="4">CDM_6</strain>
    </source>
</reference>
<feature type="domain" description="Pyrrolo-quinoline quinone repeat" evidence="2">
    <location>
        <begin position="212"/>
        <end position="321"/>
    </location>
</feature>
<proteinExistence type="predicted"/>
<dbReference type="AlphaFoldDB" id="A0A1G6RE19"/>
<dbReference type="Pfam" id="PF13360">
    <property type="entry name" value="PQQ_2"/>
    <property type="match status" value="2"/>
</dbReference>
<dbReference type="Gene3D" id="2.130.10.10">
    <property type="entry name" value="YVTN repeat-like/Quinoprotein amine dehydrogenase"/>
    <property type="match status" value="1"/>
</dbReference>
<keyword evidence="5" id="KW-1185">Reference proteome</keyword>
<dbReference type="InterPro" id="IPR002372">
    <property type="entry name" value="PQQ_rpt_dom"/>
</dbReference>
<evidence type="ECO:0000313" key="6">
    <source>
        <dbReference type="Proteomes" id="UP000324021"/>
    </source>
</evidence>
<gene>
    <name evidence="4" type="ORF">SAMN04488694_10834</name>
    <name evidence="3" type="ORF">SAMN05192552_101134</name>
</gene>
<protein>
    <submittedName>
        <fullName evidence="3">Outer membrane protein assembly factor BamB, contains PQQ-like beta-propeller repeat</fullName>
    </submittedName>
</protein>
<dbReference type="InterPro" id="IPR018391">
    <property type="entry name" value="PQQ_b-propeller_rpt"/>
</dbReference>
<name>A0A1G6RE19_9EURY</name>
<reference evidence="5 6" key="1">
    <citation type="submission" date="2016-10" db="EMBL/GenBank/DDBJ databases">
        <authorList>
            <person name="Varghese N."/>
            <person name="Submissions S."/>
        </authorList>
    </citation>
    <scope>NUCLEOTIDE SEQUENCE [LARGE SCALE GENOMIC DNA]</scope>
    <source>
        <strain evidence="3 6">CDM_1</strain>
        <strain evidence="5">CDM_6</strain>
    </source>
</reference>
<evidence type="ECO:0000313" key="3">
    <source>
        <dbReference type="EMBL" id="SDD02890.1"/>
    </source>
</evidence>
<evidence type="ECO:0000313" key="5">
    <source>
        <dbReference type="Proteomes" id="UP000199320"/>
    </source>
</evidence>
<evidence type="ECO:0000256" key="1">
    <source>
        <dbReference type="SAM" id="MobiDB-lite"/>
    </source>
</evidence>
<dbReference type="STRING" id="392421.SAMN04488694_10834"/>
<evidence type="ECO:0000259" key="2">
    <source>
        <dbReference type="Pfam" id="PF13360"/>
    </source>
</evidence>
<dbReference type="InterPro" id="IPR015943">
    <property type="entry name" value="WD40/YVTN_repeat-like_dom_sf"/>
</dbReference>
<feature type="compositionally biased region" description="Low complexity" evidence="1">
    <location>
        <begin position="336"/>
        <end position="351"/>
    </location>
</feature>
<organism evidence="3 6">
    <name type="scientific">Natrinema hispanicum</name>
    <dbReference type="NCBI Taxonomy" id="392421"/>
    <lineage>
        <taxon>Archaea</taxon>
        <taxon>Methanobacteriati</taxon>
        <taxon>Methanobacteriota</taxon>
        <taxon>Stenosarchaea group</taxon>
        <taxon>Halobacteria</taxon>
        <taxon>Halobacteriales</taxon>
        <taxon>Natrialbaceae</taxon>
        <taxon>Natrinema</taxon>
    </lineage>
</organism>
<dbReference type="InterPro" id="IPR011047">
    <property type="entry name" value="Quinoprotein_ADH-like_sf"/>
</dbReference>
<sequence>MATETGTDDSTGYVSAYDSTTGDQLWTRTDLPAPRTPAVGDEMLYFATKPPSISQDGQGGFVALDADTGETSWYRDDNSDWADPLLAAGNLYTSRLGRSDDGRNVCRLDPSTGETVWKIDAVGGQISYADGTLFVSTGSALDAADGSVQWNISTEAGGDATVQTVRDGRVFGVERGTGETEYGIQSRSAADGTLRWMYSFVGDEDDEYISRLAVDDERVYFVTHVGDPTNAGGRSATITALAAETGTLEWRYETDAYLAGDPTVADGTLYVGGKYGPASSPEPEVPAYYKGLVFALDAASGEYEWGYVLEAGTPPERLSSSMKRHTRRRTTPPNSKPSTSMRPSSPSRVVPIGPMPLIGQGTTPADELTNLRLECAVPAG</sequence>
<dbReference type="Proteomes" id="UP000199320">
    <property type="component" value="Unassembled WGS sequence"/>
</dbReference>
<dbReference type="PANTHER" id="PTHR34512:SF30">
    <property type="entry name" value="OUTER MEMBRANE PROTEIN ASSEMBLY FACTOR BAMB"/>
    <property type="match status" value="1"/>
</dbReference>
<feature type="domain" description="Pyrrolo-quinoline quinone repeat" evidence="2">
    <location>
        <begin position="11"/>
        <end position="120"/>
    </location>
</feature>
<dbReference type="EMBL" id="FMZP01000011">
    <property type="protein sequence ID" value="SDD02890.1"/>
    <property type="molecule type" value="Genomic_DNA"/>
</dbReference>
<evidence type="ECO:0000313" key="4">
    <source>
        <dbReference type="EMBL" id="SET54085.1"/>
    </source>
</evidence>
<accession>A0A1G6RE19</accession>
<dbReference type="EMBL" id="FOIC01000008">
    <property type="protein sequence ID" value="SET54085.1"/>
    <property type="molecule type" value="Genomic_DNA"/>
</dbReference>